<feature type="signal peptide" evidence="2">
    <location>
        <begin position="1"/>
        <end position="25"/>
    </location>
</feature>
<keyword evidence="2" id="KW-0732">Signal</keyword>
<comment type="caution">
    <text evidence="3">The sequence shown here is derived from an EMBL/GenBank/DDBJ whole genome shotgun (WGS) entry which is preliminary data.</text>
</comment>
<protein>
    <submittedName>
        <fullName evidence="3">Uncharacterized protein</fullName>
    </submittedName>
</protein>
<evidence type="ECO:0000256" key="1">
    <source>
        <dbReference type="SAM" id="MobiDB-lite"/>
    </source>
</evidence>
<dbReference type="AlphaFoldDB" id="A0A9P5ZAF9"/>
<evidence type="ECO:0000256" key="2">
    <source>
        <dbReference type="SAM" id="SignalP"/>
    </source>
</evidence>
<feature type="compositionally biased region" description="Basic and acidic residues" evidence="1">
    <location>
        <begin position="29"/>
        <end position="38"/>
    </location>
</feature>
<feature type="compositionally biased region" description="Polar residues" evidence="1">
    <location>
        <begin position="175"/>
        <end position="197"/>
    </location>
</feature>
<feature type="compositionally biased region" description="Basic and acidic residues" evidence="1">
    <location>
        <begin position="50"/>
        <end position="67"/>
    </location>
</feature>
<feature type="compositionally biased region" description="Basic residues" evidence="1">
    <location>
        <begin position="224"/>
        <end position="234"/>
    </location>
</feature>
<name>A0A9P5ZAF9_9AGAR</name>
<organism evidence="3 4">
    <name type="scientific">Pholiota conissans</name>
    <dbReference type="NCBI Taxonomy" id="109636"/>
    <lineage>
        <taxon>Eukaryota</taxon>
        <taxon>Fungi</taxon>
        <taxon>Dikarya</taxon>
        <taxon>Basidiomycota</taxon>
        <taxon>Agaricomycotina</taxon>
        <taxon>Agaricomycetes</taxon>
        <taxon>Agaricomycetidae</taxon>
        <taxon>Agaricales</taxon>
        <taxon>Agaricineae</taxon>
        <taxon>Strophariaceae</taxon>
        <taxon>Pholiota</taxon>
    </lineage>
</organism>
<dbReference type="Proteomes" id="UP000807469">
    <property type="component" value="Unassembled WGS sequence"/>
</dbReference>
<keyword evidence="4" id="KW-1185">Reference proteome</keyword>
<feature type="chain" id="PRO_5040213567" evidence="2">
    <location>
        <begin position="26"/>
        <end position="331"/>
    </location>
</feature>
<sequence>MVNLLNKVSYGRLFLLLGLARVVSGTSHVAEKPSRPGEAHSTLSQQTSSDYEHFSVSEESRTKKDKTNTLTLPSITIRTETALSPSEKLPHGPTAAHTLSFNPHRSRPGHFNTRKSAKNPLKTTSTFNSPTSSPPNYTHTHFSPAHGQPPHSRIDHTSSSAKNHEPSRSPKHTTTKSVGSESGHNLGSTKTSATTTRPPLHIPSLPGLPNIPSIISSIDSIIHHPHSTHAKGHGIRPPPSSSHSTSLPTHHTTTSPLLTTAMGHHHTSPSSVPPPKATHNTTRLGHTHSTHSTGQINSEPHAHEPKTTSFSPPQSIKPHRHSSNPPSTISP</sequence>
<accession>A0A9P5ZAF9</accession>
<feature type="compositionally biased region" description="Polar residues" evidence="1">
    <location>
        <begin position="68"/>
        <end position="84"/>
    </location>
</feature>
<feature type="region of interest" description="Disordered" evidence="1">
    <location>
        <begin position="224"/>
        <end position="331"/>
    </location>
</feature>
<feature type="compositionally biased region" description="Low complexity" evidence="1">
    <location>
        <begin position="123"/>
        <end position="141"/>
    </location>
</feature>
<reference evidence="3" key="1">
    <citation type="submission" date="2020-11" db="EMBL/GenBank/DDBJ databases">
        <authorList>
            <consortium name="DOE Joint Genome Institute"/>
            <person name="Ahrendt S."/>
            <person name="Riley R."/>
            <person name="Andreopoulos W."/>
            <person name="Labutti K."/>
            <person name="Pangilinan J."/>
            <person name="Ruiz-Duenas F.J."/>
            <person name="Barrasa J.M."/>
            <person name="Sanchez-Garcia M."/>
            <person name="Camarero S."/>
            <person name="Miyauchi S."/>
            <person name="Serrano A."/>
            <person name="Linde D."/>
            <person name="Babiker R."/>
            <person name="Drula E."/>
            <person name="Ayuso-Fernandez I."/>
            <person name="Pacheco R."/>
            <person name="Padilla G."/>
            <person name="Ferreira P."/>
            <person name="Barriuso J."/>
            <person name="Kellner H."/>
            <person name="Castanera R."/>
            <person name="Alfaro M."/>
            <person name="Ramirez L."/>
            <person name="Pisabarro A.G."/>
            <person name="Kuo A."/>
            <person name="Tritt A."/>
            <person name="Lipzen A."/>
            <person name="He G."/>
            <person name="Yan M."/>
            <person name="Ng V."/>
            <person name="Cullen D."/>
            <person name="Martin F."/>
            <person name="Rosso M.-N."/>
            <person name="Henrissat B."/>
            <person name="Hibbett D."/>
            <person name="Martinez A.T."/>
            <person name="Grigoriev I.V."/>
        </authorList>
    </citation>
    <scope>NUCLEOTIDE SEQUENCE</scope>
    <source>
        <strain evidence="3">CIRM-BRFM 674</strain>
    </source>
</reference>
<feature type="non-terminal residue" evidence="3">
    <location>
        <position position="331"/>
    </location>
</feature>
<dbReference type="EMBL" id="MU155142">
    <property type="protein sequence ID" value="KAF9484587.1"/>
    <property type="molecule type" value="Genomic_DNA"/>
</dbReference>
<gene>
    <name evidence="3" type="ORF">BDN70DRAFT_989488</name>
</gene>
<feature type="compositionally biased region" description="Low complexity" evidence="1">
    <location>
        <begin position="241"/>
        <end position="260"/>
    </location>
</feature>
<proteinExistence type="predicted"/>
<feature type="region of interest" description="Disordered" evidence="1">
    <location>
        <begin position="28"/>
        <end position="209"/>
    </location>
</feature>
<evidence type="ECO:0000313" key="4">
    <source>
        <dbReference type="Proteomes" id="UP000807469"/>
    </source>
</evidence>
<feature type="compositionally biased region" description="Basic and acidic residues" evidence="1">
    <location>
        <begin position="152"/>
        <end position="168"/>
    </location>
</feature>
<evidence type="ECO:0000313" key="3">
    <source>
        <dbReference type="EMBL" id="KAF9484587.1"/>
    </source>
</evidence>
<feature type="compositionally biased region" description="Basic residues" evidence="1">
    <location>
        <begin position="104"/>
        <end position="117"/>
    </location>
</feature>